<dbReference type="FunFam" id="3.40.1390.30:FF:000001">
    <property type="entry name" value="GTP cyclohydrolase 1 type 2"/>
    <property type="match status" value="1"/>
</dbReference>
<dbReference type="Gene3D" id="3.40.1390.30">
    <property type="entry name" value="NIF3 (NGG1p interacting factor 3)-like"/>
    <property type="match status" value="2"/>
</dbReference>
<dbReference type="GO" id="GO:0005737">
    <property type="term" value="C:cytoplasm"/>
    <property type="evidence" value="ECO:0007669"/>
    <property type="project" value="TreeGrafter"/>
</dbReference>
<gene>
    <name evidence="7" type="ORF">GXP69_14225</name>
</gene>
<name>A0A6B3LZM3_9BACT</name>
<dbReference type="InterPro" id="IPR036069">
    <property type="entry name" value="DUF34/NIF3_sf"/>
</dbReference>
<dbReference type="SUPFAM" id="SSF102705">
    <property type="entry name" value="NIF3 (NGG1p interacting factor 3)-like"/>
    <property type="match status" value="1"/>
</dbReference>
<keyword evidence="4 5" id="KW-0479">Metal-binding</keyword>
<sequence length="366" mass="40582">MPQIKDIVKVLEQYAPLAYQESYDNAGLQTGNPDDEVTGVLLSLDCTEAVLAEAIEKGCNMVVAHHPVIFKGIKSLTGKSYVERTIIKAIRNNIAIYASHTNLDSVHNGVNAKIAEKLELQNVKMLSSKPHTLMQLVFFVPVDDTDKVLNAIHKAGAGQIGEYSNCSFQVTGTGRFTPSENADPTIGEKGKPEQVQENRIEVVFPAYLKQKVMNALLAAHPYEEVAHYLTELENQNQEVGIGMVGELKESLSEEQFLAYLKEKMNLQGLRYTTIGDKPVKKVAVCGGAGSFLIKDAIRSGADAFVTGDVKYHEFFDAEDRLMIADIGHYESEVFTKEIFYDTISKNFPNFAVYLSNVNTNPIRYTF</sequence>
<comment type="subunit">
    <text evidence="2">Homohexamer.</text>
</comment>
<dbReference type="AlphaFoldDB" id="A0A6B3LZM3"/>
<feature type="binding site" evidence="6">
    <location>
        <position position="332"/>
    </location>
    <ligand>
        <name>a divalent metal cation</name>
        <dbReference type="ChEBI" id="CHEBI:60240"/>
        <label>1</label>
    </ligand>
</feature>
<protein>
    <recommendedName>
        <fullName evidence="3 5">GTP cyclohydrolase 1 type 2 homolog</fullName>
    </recommendedName>
</protein>
<organism evidence="7 8">
    <name type="scientific">Pontibacter burrus</name>
    <dbReference type="NCBI Taxonomy" id="2704466"/>
    <lineage>
        <taxon>Bacteria</taxon>
        <taxon>Pseudomonadati</taxon>
        <taxon>Bacteroidota</taxon>
        <taxon>Cytophagia</taxon>
        <taxon>Cytophagales</taxon>
        <taxon>Hymenobacteraceae</taxon>
        <taxon>Pontibacter</taxon>
    </lineage>
</organism>
<feature type="binding site" evidence="6">
    <location>
        <position position="104"/>
    </location>
    <ligand>
        <name>a divalent metal cation</name>
        <dbReference type="ChEBI" id="CHEBI:60240"/>
        <label>1</label>
    </ligand>
</feature>
<proteinExistence type="inferred from homology"/>
<dbReference type="PANTHER" id="PTHR13799">
    <property type="entry name" value="NGG1 INTERACTING FACTOR 3"/>
    <property type="match status" value="1"/>
</dbReference>
<accession>A0A6B3LZM3</accession>
<dbReference type="PIRSF" id="PIRSF037489">
    <property type="entry name" value="UCP037489_NIF3_YqfO"/>
    <property type="match status" value="1"/>
</dbReference>
<evidence type="ECO:0000256" key="6">
    <source>
        <dbReference type="PIRSR" id="PIRSR602678-1"/>
    </source>
</evidence>
<evidence type="ECO:0000313" key="8">
    <source>
        <dbReference type="Proteomes" id="UP000474777"/>
    </source>
</evidence>
<feature type="binding site" evidence="6">
    <location>
        <position position="65"/>
    </location>
    <ligand>
        <name>a divalent metal cation</name>
        <dbReference type="ChEBI" id="CHEBI:60240"/>
        <label>1</label>
    </ligand>
</feature>
<dbReference type="EMBL" id="JAAGWD010000006">
    <property type="protein sequence ID" value="NEM98857.1"/>
    <property type="molecule type" value="Genomic_DNA"/>
</dbReference>
<comment type="similarity">
    <text evidence="1 5">Belongs to the GTP cyclohydrolase I type 2/NIF3 family.</text>
</comment>
<reference evidence="7 8" key="1">
    <citation type="submission" date="2020-02" db="EMBL/GenBank/DDBJ databases">
        <authorList>
            <person name="Kim M.K."/>
        </authorList>
    </citation>
    <scope>NUCLEOTIDE SEQUENCE [LARGE SCALE GENOMIC DNA]</scope>
    <source>
        <strain evidence="7 8">BT327</strain>
    </source>
</reference>
<dbReference type="PANTHER" id="PTHR13799:SF14">
    <property type="entry name" value="GTP CYCLOHYDROLASE 1 TYPE 2 HOMOLOG"/>
    <property type="match status" value="1"/>
</dbReference>
<evidence type="ECO:0000256" key="4">
    <source>
        <dbReference type="ARBA" id="ARBA00022723"/>
    </source>
</evidence>
<evidence type="ECO:0000256" key="5">
    <source>
        <dbReference type="PIRNR" id="PIRNR037489"/>
    </source>
</evidence>
<dbReference type="InterPro" id="IPR015867">
    <property type="entry name" value="N-reg_PII/ATP_PRibTrfase_C"/>
</dbReference>
<dbReference type="InterPro" id="IPR017221">
    <property type="entry name" value="DUF34/NIF3_bac"/>
</dbReference>
<evidence type="ECO:0000256" key="1">
    <source>
        <dbReference type="ARBA" id="ARBA00006964"/>
    </source>
</evidence>
<dbReference type="GO" id="GO:0046872">
    <property type="term" value="F:metal ion binding"/>
    <property type="evidence" value="ECO:0007669"/>
    <property type="project" value="UniProtKB-UniRule"/>
</dbReference>
<dbReference type="InterPro" id="IPR002678">
    <property type="entry name" value="DUF34/NIF3"/>
</dbReference>
<comment type="caution">
    <text evidence="7">The sequence shown here is derived from an EMBL/GenBank/DDBJ whole genome shotgun (WGS) entry which is preliminary data.</text>
</comment>
<evidence type="ECO:0000256" key="2">
    <source>
        <dbReference type="ARBA" id="ARBA00011643"/>
    </source>
</evidence>
<feature type="binding site" evidence="6">
    <location>
        <position position="328"/>
    </location>
    <ligand>
        <name>a divalent metal cation</name>
        <dbReference type="ChEBI" id="CHEBI:60240"/>
        <label>1</label>
    </ligand>
</feature>
<dbReference type="RefSeq" id="WP_163915745.1">
    <property type="nucleotide sequence ID" value="NZ_JAAGWD010000006.1"/>
</dbReference>
<dbReference type="Proteomes" id="UP000474777">
    <property type="component" value="Unassembled WGS sequence"/>
</dbReference>
<keyword evidence="8" id="KW-1185">Reference proteome</keyword>
<evidence type="ECO:0000313" key="7">
    <source>
        <dbReference type="EMBL" id="NEM98857.1"/>
    </source>
</evidence>
<dbReference type="NCBIfam" id="TIGR00486">
    <property type="entry name" value="YbgI_SA1388"/>
    <property type="match status" value="1"/>
</dbReference>
<dbReference type="Pfam" id="PF01784">
    <property type="entry name" value="DUF34_NIF3"/>
    <property type="match status" value="1"/>
</dbReference>
<evidence type="ECO:0000256" key="3">
    <source>
        <dbReference type="ARBA" id="ARBA00022112"/>
    </source>
</evidence>
<dbReference type="Gene3D" id="3.30.70.120">
    <property type="match status" value="1"/>
</dbReference>
<feature type="binding site" evidence="6">
    <location>
        <position position="66"/>
    </location>
    <ligand>
        <name>a divalent metal cation</name>
        <dbReference type="ChEBI" id="CHEBI:60240"/>
        <label>1</label>
    </ligand>
</feature>